<dbReference type="Proteomes" id="UP000051036">
    <property type="component" value="Unassembled WGS sequence"/>
</dbReference>
<dbReference type="AlphaFoldDB" id="A0A0R1UDM5"/>
<gene>
    <name evidence="1" type="ORF">FC46_GL001446</name>
</gene>
<accession>A0A0R1UDM5</accession>
<evidence type="ECO:0000313" key="1">
    <source>
        <dbReference type="EMBL" id="KRL88690.1"/>
    </source>
</evidence>
<comment type="caution">
    <text evidence="1">The sequence shown here is derived from an EMBL/GenBank/DDBJ whole genome shotgun (WGS) entry which is preliminary data.</text>
</comment>
<proteinExistence type="predicted"/>
<keyword evidence="2" id="KW-1185">Reference proteome</keyword>
<reference evidence="1 2" key="1">
    <citation type="journal article" date="2015" name="Genome Announc.">
        <title>Expanding the biotechnology potential of lactobacilli through comparative genomics of 213 strains and associated genera.</title>
        <authorList>
            <person name="Sun Z."/>
            <person name="Harris H.M."/>
            <person name="McCann A."/>
            <person name="Guo C."/>
            <person name="Argimon S."/>
            <person name="Zhang W."/>
            <person name="Yang X."/>
            <person name="Jeffery I.B."/>
            <person name="Cooney J.C."/>
            <person name="Kagawa T.F."/>
            <person name="Liu W."/>
            <person name="Song Y."/>
            <person name="Salvetti E."/>
            <person name="Wrobel A."/>
            <person name="Rasinkangas P."/>
            <person name="Parkhill J."/>
            <person name="Rea M.C."/>
            <person name="O'Sullivan O."/>
            <person name="Ritari J."/>
            <person name="Douillard F.P."/>
            <person name="Paul Ross R."/>
            <person name="Yang R."/>
            <person name="Briner A.E."/>
            <person name="Felis G.E."/>
            <person name="de Vos W.M."/>
            <person name="Barrangou R."/>
            <person name="Klaenhammer T.R."/>
            <person name="Caufield P.W."/>
            <person name="Cui Y."/>
            <person name="Zhang H."/>
            <person name="O'Toole P.W."/>
        </authorList>
    </citation>
    <scope>NUCLEOTIDE SEQUENCE [LARGE SCALE GENOMIC DNA]</scope>
    <source>
        <strain evidence="1 2">DSM 16043</strain>
    </source>
</reference>
<dbReference type="EMBL" id="AZFM01000044">
    <property type="protein sequence ID" value="KRL88690.1"/>
    <property type="molecule type" value="Genomic_DNA"/>
</dbReference>
<organism evidence="1 2">
    <name type="scientific">Lactobacillus kalixensis DSM 16043</name>
    <dbReference type="NCBI Taxonomy" id="1423763"/>
    <lineage>
        <taxon>Bacteria</taxon>
        <taxon>Bacillati</taxon>
        <taxon>Bacillota</taxon>
        <taxon>Bacilli</taxon>
        <taxon>Lactobacillales</taxon>
        <taxon>Lactobacillaceae</taxon>
        <taxon>Lactobacillus</taxon>
    </lineage>
</organism>
<name>A0A0R1UDM5_9LACO</name>
<dbReference type="STRING" id="1423763.FC46_GL001446"/>
<protein>
    <submittedName>
        <fullName evidence="1">Uncharacterized protein</fullName>
    </submittedName>
</protein>
<dbReference type="PATRIC" id="fig|1423763.3.peg.1468"/>
<sequence length="63" mass="7609">MTMIDIKKISSEDLLRELIDRRVLDTHTYFTINEKKKEVREILKLIEKHVEEAMNQSSFDKEE</sequence>
<evidence type="ECO:0000313" key="2">
    <source>
        <dbReference type="Proteomes" id="UP000051036"/>
    </source>
</evidence>